<comment type="caution">
    <text evidence="3">The sequence shown here is derived from an EMBL/GenBank/DDBJ whole genome shotgun (WGS) entry which is preliminary data.</text>
</comment>
<dbReference type="Gene3D" id="3.40.50.10140">
    <property type="entry name" value="Toll/interleukin-1 receptor homology (TIR) domain"/>
    <property type="match status" value="1"/>
</dbReference>
<dbReference type="PANTHER" id="PTHR32009:SF160">
    <property type="entry name" value="DISEASE RESISTANCE PROTEIN (TIR-NBS-LRR CLASS)"/>
    <property type="match status" value="1"/>
</dbReference>
<keyword evidence="4" id="KW-1185">Reference proteome</keyword>
<evidence type="ECO:0000256" key="1">
    <source>
        <dbReference type="ARBA" id="ARBA00023027"/>
    </source>
</evidence>
<dbReference type="AlphaFoldDB" id="A0A498J2G7"/>
<keyword evidence="1" id="KW-0520">NAD</keyword>
<gene>
    <name evidence="3" type="ORF">DVH24_037668</name>
</gene>
<dbReference type="PANTHER" id="PTHR32009">
    <property type="entry name" value="TMV RESISTANCE PROTEIN N-LIKE"/>
    <property type="match status" value="1"/>
</dbReference>
<evidence type="ECO:0000259" key="2">
    <source>
        <dbReference type="PROSITE" id="PS50104"/>
    </source>
</evidence>
<name>A0A498J2G7_MALDO</name>
<dbReference type="SUPFAM" id="SSF52200">
    <property type="entry name" value="Toll/Interleukin receptor TIR domain"/>
    <property type="match status" value="1"/>
</dbReference>
<evidence type="ECO:0000313" key="4">
    <source>
        <dbReference type="Proteomes" id="UP000290289"/>
    </source>
</evidence>
<dbReference type="Proteomes" id="UP000290289">
    <property type="component" value="Chromosome 10"/>
</dbReference>
<proteinExistence type="predicted"/>
<dbReference type="InterPro" id="IPR000157">
    <property type="entry name" value="TIR_dom"/>
</dbReference>
<reference evidence="3 4" key="1">
    <citation type="submission" date="2018-10" db="EMBL/GenBank/DDBJ databases">
        <title>A high-quality apple genome assembly.</title>
        <authorList>
            <person name="Hu J."/>
        </authorList>
    </citation>
    <scope>NUCLEOTIDE SEQUENCE [LARGE SCALE GENOMIC DNA]</scope>
    <source>
        <strain evidence="4">cv. HFTH1</strain>
        <tissue evidence="3">Young leaf</tissue>
    </source>
</reference>
<dbReference type="EMBL" id="RDQH01000336">
    <property type="protein sequence ID" value="RXH88023.1"/>
    <property type="molecule type" value="Genomic_DNA"/>
</dbReference>
<accession>A0A498J2G7</accession>
<dbReference type="Pfam" id="PF01582">
    <property type="entry name" value="TIR"/>
    <property type="match status" value="1"/>
</dbReference>
<feature type="domain" description="TIR" evidence="2">
    <location>
        <begin position="33"/>
        <end position="106"/>
    </location>
</feature>
<sequence>MQQLQTEPTRAVADGGSEFRLDIIGEQIDNPGSKYDVFLSYRGEIRKGFTDHFYLRLKDYEFNRGSYNKKKLKQAIKESRLAVIMFSKGYAESRWCHEELVEIMEC</sequence>
<evidence type="ECO:0000313" key="3">
    <source>
        <dbReference type="EMBL" id="RXH88023.1"/>
    </source>
</evidence>
<dbReference type="PROSITE" id="PS50104">
    <property type="entry name" value="TIR"/>
    <property type="match status" value="1"/>
</dbReference>
<dbReference type="InterPro" id="IPR035897">
    <property type="entry name" value="Toll_tir_struct_dom_sf"/>
</dbReference>
<protein>
    <recommendedName>
        <fullName evidence="2">TIR domain-containing protein</fullName>
    </recommendedName>
</protein>
<dbReference type="GO" id="GO:0007165">
    <property type="term" value="P:signal transduction"/>
    <property type="evidence" value="ECO:0007669"/>
    <property type="project" value="InterPro"/>
</dbReference>
<organism evidence="3 4">
    <name type="scientific">Malus domestica</name>
    <name type="common">Apple</name>
    <name type="synonym">Pyrus malus</name>
    <dbReference type="NCBI Taxonomy" id="3750"/>
    <lineage>
        <taxon>Eukaryota</taxon>
        <taxon>Viridiplantae</taxon>
        <taxon>Streptophyta</taxon>
        <taxon>Embryophyta</taxon>
        <taxon>Tracheophyta</taxon>
        <taxon>Spermatophyta</taxon>
        <taxon>Magnoliopsida</taxon>
        <taxon>eudicotyledons</taxon>
        <taxon>Gunneridae</taxon>
        <taxon>Pentapetalae</taxon>
        <taxon>rosids</taxon>
        <taxon>fabids</taxon>
        <taxon>Rosales</taxon>
        <taxon>Rosaceae</taxon>
        <taxon>Amygdaloideae</taxon>
        <taxon>Maleae</taxon>
        <taxon>Malus</taxon>
    </lineage>
</organism>